<dbReference type="AlphaFoldDB" id="A0A0H3BI39"/>
<sequence>MTGELMLRLPCWSSFCEKTHPPLHPGTSLSSTASIACATHPHHTKGV</sequence>
<name>A0A0H3BI39_TREPS</name>
<protein>
    <submittedName>
        <fullName evidence="1">Uncharacterized protein</fullName>
    </submittedName>
</protein>
<proteinExistence type="predicted"/>
<dbReference type="EMBL" id="CP000805">
    <property type="protein sequence ID" value="ACD70738.1"/>
    <property type="molecule type" value="Genomic_DNA"/>
</dbReference>
<evidence type="ECO:0000313" key="2">
    <source>
        <dbReference type="Proteomes" id="UP000001202"/>
    </source>
</evidence>
<dbReference type="KEGG" id="tpp:TPASS_0311"/>
<accession>A0A0H3BI39</accession>
<dbReference type="Proteomes" id="UP000001202">
    <property type="component" value="Chromosome"/>
</dbReference>
<gene>
    <name evidence="1" type="ordered locus">TPASS_0311</name>
</gene>
<evidence type="ECO:0000313" key="1">
    <source>
        <dbReference type="EMBL" id="ACD70738.1"/>
    </source>
</evidence>
<reference evidence="1 2" key="1">
    <citation type="journal article" date="2008" name="BMC Microbiol.">
        <title>Complete genome sequence of Treponema pallidum ssp. pallidum strain SS14 determined with oligonucleotide arrays.</title>
        <authorList>
            <person name="Matejkova P."/>
            <person name="Strouhal M."/>
            <person name="Smajs D."/>
            <person name="Norris S.J."/>
            <person name="Palzkill T."/>
            <person name="Petrosino J.F."/>
            <person name="Sodergren E."/>
            <person name="Norton J.E."/>
            <person name="Singh J."/>
            <person name="Richmond T.A."/>
            <person name="Molla M.N."/>
            <person name="Albert T.J."/>
            <person name="Weinstock G.M."/>
        </authorList>
    </citation>
    <scope>NUCLEOTIDE SEQUENCE [LARGE SCALE GENOMIC DNA]</scope>
    <source>
        <strain evidence="1 2">SS14</strain>
    </source>
</reference>
<organism evidence="1 2">
    <name type="scientific">Treponema pallidum subsp. pallidum (strain SS14)</name>
    <dbReference type="NCBI Taxonomy" id="455434"/>
    <lineage>
        <taxon>Bacteria</taxon>
        <taxon>Pseudomonadati</taxon>
        <taxon>Spirochaetota</taxon>
        <taxon>Spirochaetia</taxon>
        <taxon>Spirochaetales</taxon>
        <taxon>Treponemataceae</taxon>
        <taxon>Treponema</taxon>
    </lineage>
</organism>